<comment type="caution">
    <text evidence="3">The sequence shown here is derived from an EMBL/GenBank/DDBJ whole genome shotgun (WGS) entry which is preliminary data.</text>
</comment>
<proteinExistence type="predicted"/>
<keyword evidence="2" id="KW-0812">Transmembrane</keyword>
<accession>A0A9Q1BN33</accession>
<keyword evidence="4" id="KW-1185">Reference proteome</keyword>
<evidence type="ECO:0000313" key="4">
    <source>
        <dbReference type="Proteomes" id="UP001152320"/>
    </source>
</evidence>
<feature type="compositionally biased region" description="Polar residues" evidence="1">
    <location>
        <begin position="1"/>
        <end position="15"/>
    </location>
</feature>
<sequence>MLQSTNSSSMASRTVGTDHGRPDRSPYSVSVVKRFILSGAFFLILNIWFLWQALKNGFFRASYNKVDYSPVSRDDSFRRGSARESYQRAIHTGYSRNMRRHRHQSCSSSKASTLETCDSGYSAHMKFDSWTDTSASEKCSDSSVQTSFWWKNESDKPQPLRSSTTAHIKLPYSDGTTSDTDDDVFFVPRTPRLPTKETIPASVGNCRTHAARGPVLSSEIIQPLMSTPRAHRRNSRDRPHEVFVAALHIHATSVNMGVERVESLFANPGPSPYCCVTVQQKDIICRSDGEIYDADMDWV</sequence>
<feature type="region of interest" description="Disordered" evidence="1">
    <location>
        <begin position="1"/>
        <end position="25"/>
    </location>
</feature>
<name>A0A9Q1BN33_HOLLE</name>
<keyword evidence="2" id="KW-1133">Transmembrane helix</keyword>
<reference evidence="3" key="1">
    <citation type="submission" date="2021-10" db="EMBL/GenBank/DDBJ databases">
        <title>Tropical sea cucumber genome reveals ecological adaptation and Cuvierian tubules defense mechanism.</title>
        <authorList>
            <person name="Chen T."/>
        </authorList>
    </citation>
    <scope>NUCLEOTIDE SEQUENCE</scope>
    <source>
        <strain evidence="3">Nanhai2018</strain>
        <tissue evidence="3">Muscle</tissue>
    </source>
</reference>
<feature type="transmembrane region" description="Helical" evidence="2">
    <location>
        <begin position="35"/>
        <end position="54"/>
    </location>
</feature>
<evidence type="ECO:0000313" key="3">
    <source>
        <dbReference type="EMBL" id="KAJ8029665.1"/>
    </source>
</evidence>
<organism evidence="3 4">
    <name type="scientific">Holothuria leucospilota</name>
    <name type="common">Black long sea cucumber</name>
    <name type="synonym">Mertensiothuria leucospilota</name>
    <dbReference type="NCBI Taxonomy" id="206669"/>
    <lineage>
        <taxon>Eukaryota</taxon>
        <taxon>Metazoa</taxon>
        <taxon>Echinodermata</taxon>
        <taxon>Eleutherozoa</taxon>
        <taxon>Echinozoa</taxon>
        <taxon>Holothuroidea</taxon>
        <taxon>Aspidochirotacea</taxon>
        <taxon>Aspidochirotida</taxon>
        <taxon>Holothuriidae</taxon>
        <taxon>Holothuria</taxon>
    </lineage>
</organism>
<dbReference type="EMBL" id="JAIZAY010000014">
    <property type="protein sequence ID" value="KAJ8029665.1"/>
    <property type="molecule type" value="Genomic_DNA"/>
</dbReference>
<gene>
    <name evidence="3" type="ORF">HOLleu_29114</name>
</gene>
<dbReference type="AlphaFoldDB" id="A0A9Q1BN33"/>
<protein>
    <submittedName>
        <fullName evidence="3">Uncharacterized protein</fullName>
    </submittedName>
</protein>
<evidence type="ECO:0000256" key="2">
    <source>
        <dbReference type="SAM" id="Phobius"/>
    </source>
</evidence>
<keyword evidence="2" id="KW-0472">Membrane</keyword>
<evidence type="ECO:0000256" key="1">
    <source>
        <dbReference type="SAM" id="MobiDB-lite"/>
    </source>
</evidence>
<dbReference type="Proteomes" id="UP001152320">
    <property type="component" value="Chromosome 14"/>
</dbReference>